<name>A0A8S9FUP4_BRACR</name>
<reference evidence="2" key="1">
    <citation type="submission" date="2019-12" db="EMBL/GenBank/DDBJ databases">
        <title>Genome sequencing and annotation of Brassica cretica.</title>
        <authorList>
            <person name="Studholme D.J."/>
            <person name="Sarris P.F."/>
        </authorList>
    </citation>
    <scope>NUCLEOTIDE SEQUENCE</scope>
    <source>
        <strain evidence="2">PFS-001/15</strain>
        <tissue evidence="2">Leaf</tissue>
    </source>
</reference>
<comment type="caution">
    <text evidence="2">The sequence shown here is derived from an EMBL/GenBank/DDBJ whole genome shotgun (WGS) entry which is preliminary data.</text>
</comment>
<evidence type="ECO:0000313" key="2">
    <source>
        <dbReference type="EMBL" id="KAF2537450.1"/>
    </source>
</evidence>
<evidence type="ECO:0000256" key="1">
    <source>
        <dbReference type="SAM" id="MobiDB-lite"/>
    </source>
</evidence>
<feature type="region of interest" description="Disordered" evidence="1">
    <location>
        <begin position="16"/>
        <end position="63"/>
    </location>
</feature>
<sequence length="63" mass="6612">MRFFLVPLREPAEAVLKEASDKEGKFPEDRGEDGSGGSGGRDGGGSPGANTGGFTPERRPETF</sequence>
<evidence type="ECO:0000313" key="3">
    <source>
        <dbReference type="Proteomes" id="UP000712281"/>
    </source>
</evidence>
<feature type="compositionally biased region" description="Basic and acidic residues" evidence="1">
    <location>
        <begin position="16"/>
        <end position="33"/>
    </location>
</feature>
<proteinExistence type="predicted"/>
<organism evidence="2 3">
    <name type="scientific">Brassica cretica</name>
    <name type="common">Mustard</name>
    <dbReference type="NCBI Taxonomy" id="69181"/>
    <lineage>
        <taxon>Eukaryota</taxon>
        <taxon>Viridiplantae</taxon>
        <taxon>Streptophyta</taxon>
        <taxon>Embryophyta</taxon>
        <taxon>Tracheophyta</taxon>
        <taxon>Spermatophyta</taxon>
        <taxon>Magnoliopsida</taxon>
        <taxon>eudicotyledons</taxon>
        <taxon>Gunneridae</taxon>
        <taxon>Pentapetalae</taxon>
        <taxon>rosids</taxon>
        <taxon>malvids</taxon>
        <taxon>Brassicales</taxon>
        <taxon>Brassicaceae</taxon>
        <taxon>Brassiceae</taxon>
        <taxon>Brassica</taxon>
    </lineage>
</organism>
<dbReference type="Proteomes" id="UP000712281">
    <property type="component" value="Unassembled WGS sequence"/>
</dbReference>
<dbReference type="AlphaFoldDB" id="A0A8S9FUP4"/>
<protein>
    <submittedName>
        <fullName evidence="2">Uncharacterized protein</fullName>
    </submittedName>
</protein>
<dbReference type="EMBL" id="QGKW02002228">
    <property type="protein sequence ID" value="KAF2537450.1"/>
    <property type="molecule type" value="Genomic_DNA"/>
</dbReference>
<feature type="compositionally biased region" description="Gly residues" evidence="1">
    <location>
        <begin position="34"/>
        <end position="51"/>
    </location>
</feature>
<gene>
    <name evidence="2" type="ORF">F2Q68_00022816</name>
</gene>
<accession>A0A8S9FUP4</accession>